<keyword evidence="3" id="KW-1185">Reference proteome</keyword>
<dbReference type="Proteomes" id="UP000247569">
    <property type="component" value="Unassembled WGS sequence"/>
</dbReference>
<accession>A0A318KW04</accession>
<proteinExistence type="predicted"/>
<sequence>MRQDRRRPPGRGPRDIRSPGFTRPTVHPNPAGVHEKPWGGVMCAPRQERDER</sequence>
<organism evidence="2 3">
    <name type="scientific">Nocardia tenerifensis</name>
    <dbReference type="NCBI Taxonomy" id="228006"/>
    <lineage>
        <taxon>Bacteria</taxon>
        <taxon>Bacillati</taxon>
        <taxon>Actinomycetota</taxon>
        <taxon>Actinomycetes</taxon>
        <taxon>Mycobacteriales</taxon>
        <taxon>Nocardiaceae</taxon>
        <taxon>Nocardia</taxon>
    </lineage>
</organism>
<evidence type="ECO:0000256" key="1">
    <source>
        <dbReference type="SAM" id="MobiDB-lite"/>
    </source>
</evidence>
<reference evidence="2 3" key="1">
    <citation type="submission" date="2018-05" db="EMBL/GenBank/DDBJ databases">
        <title>Genomic Encyclopedia of Type Strains, Phase IV (KMG-IV): sequencing the most valuable type-strain genomes for metagenomic binning, comparative biology and taxonomic classification.</title>
        <authorList>
            <person name="Goeker M."/>
        </authorList>
    </citation>
    <scope>NUCLEOTIDE SEQUENCE [LARGE SCALE GENOMIC DNA]</scope>
    <source>
        <strain evidence="2 3">DSM 44704</strain>
    </source>
</reference>
<comment type="caution">
    <text evidence="2">The sequence shown here is derived from an EMBL/GenBank/DDBJ whole genome shotgun (WGS) entry which is preliminary data.</text>
</comment>
<evidence type="ECO:0000313" key="2">
    <source>
        <dbReference type="EMBL" id="PXX68931.1"/>
    </source>
</evidence>
<dbReference type="EMBL" id="QJKF01000002">
    <property type="protein sequence ID" value="PXX68931.1"/>
    <property type="molecule type" value="Genomic_DNA"/>
</dbReference>
<evidence type="ECO:0000313" key="3">
    <source>
        <dbReference type="Proteomes" id="UP000247569"/>
    </source>
</evidence>
<gene>
    <name evidence="2" type="ORF">DFR70_102617</name>
</gene>
<feature type="compositionally biased region" description="Basic and acidic residues" evidence="1">
    <location>
        <begin position="1"/>
        <end position="17"/>
    </location>
</feature>
<name>A0A318KW04_9NOCA</name>
<protein>
    <submittedName>
        <fullName evidence="2">Uncharacterized protein</fullName>
    </submittedName>
</protein>
<feature type="region of interest" description="Disordered" evidence="1">
    <location>
        <begin position="1"/>
        <end position="52"/>
    </location>
</feature>
<dbReference type="AlphaFoldDB" id="A0A318KW04"/>